<organism evidence="1">
    <name type="scientific">Arundo donax</name>
    <name type="common">Giant reed</name>
    <name type="synonym">Donax arundinaceus</name>
    <dbReference type="NCBI Taxonomy" id="35708"/>
    <lineage>
        <taxon>Eukaryota</taxon>
        <taxon>Viridiplantae</taxon>
        <taxon>Streptophyta</taxon>
        <taxon>Embryophyta</taxon>
        <taxon>Tracheophyta</taxon>
        <taxon>Spermatophyta</taxon>
        <taxon>Magnoliopsida</taxon>
        <taxon>Liliopsida</taxon>
        <taxon>Poales</taxon>
        <taxon>Poaceae</taxon>
        <taxon>PACMAD clade</taxon>
        <taxon>Arundinoideae</taxon>
        <taxon>Arundineae</taxon>
        <taxon>Arundo</taxon>
    </lineage>
</organism>
<dbReference type="AlphaFoldDB" id="A0A0A9G7Y6"/>
<accession>A0A0A9G7Y6</accession>
<reference evidence="1" key="1">
    <citation type="submission" date="2014-09" db="EMBL/GenBank/DDBJ databases">
        <authorList>
            <person name="Magalhaes I.L.F."/>
            <person name="Oliveira U."/>
            <person name="Santos F.R."/>
            <person name="Vidigal T.H.D.A."/>
            <person name="Brescovit A.D."/>
            <person name="Santos A.J."/>
        </authorList>
    </citation>
    <scope>NUCLEOTIDE SEQUENCE</scope>
    <source>
        <tissue evidence="1">Shoot tissue taken approximately 20 cm above the soil surface</tissue>
    </source>
</reference>
<name>A0A0A9G7Y6_ARUDO</name>
<evidence type="ECO:0000313" key="1">
    <source>
        <dbReference type="EMBL" id="JAE21180.1"/>
    </source>
</evidence>
<reference evidence="1" key="2">
    <citation type="journal article" date="2015" name="Data Brief">
        <title>Shoot transcriptome of the giant reed, Arundo donax.</title>
        <authorList>
            <person name="Barrero R.A."/>
            <person name="Guerrero F.D."/>
            <person name="Moolhuijzen P."/>
            <person name="Goolsby J.A."/>
            <person name="Tidwell J."/>
            <person name="Bellgard S.E."/>
            <person name="Bellgard M.I."/>
        </authorList>
    </citation>
    <scope>NUCLEOTIDE SEQUENCE</scope>
    <source>
        <tissue evidence="1">Shoot tissue taken approximately 20 cm above the soil surface</tissue>
    </source>
</reference>
<protein>
    <submittedName>
        <fullName evidence="1">Uncharacterized protein</fullName>
    </submittedName>
</protein>
<proteinExistence type="predicted"/>
<sequence length="21" mass="2356">MYSVSFLSRSFIKLICCSLGT</sequence>
<dbReference type="EMBL" id="GBRH01176716">
    <property type="protein sequence ID" value="JAE21180.1"/>
    <property type="molecule type" value="Transcribed_RNA"/>
</dbReference>